<feature type="non-terminal residue" evidence="1">
    <location>
        <position position="39"/>
    </location>
</feature>
<feature type="non-terminal residue" evidence="1">
    <location>
        <position position="1"/>
    </location>
</feature>
<organism evidence="1">
    <name type="scientific">marine metagenome</name>
    <dbReference type="NCBI Taxonomy" id="408172"/>
    <lineage>
        <taxon>unclassified sequences</taxon>
        <taxon>metagenomes</taxon>
        <taxon>ecological metagenomes</taxon>
    </lineage>
</organism>
<proteinExistence type="predicted"/>
<protein>
    <submittedName>
        <fullName evidence="1">Uncharacterized protein</fullName>
    </submittedName>
</protein>
<gene>
    <name evidence="1" type="ORF">METZ01_LOCUS514314</name>
</gene>
<name>A0A383EYX1_9ZZZZ</name>
<reference evidence="1" key="1">
    <citation type="submission" date="2018-05" db="EMBL/GenBank/DDBJ databases">
        <authorList>
            <person name="Lanie J.A."/>
            <person name="Ng W.-L."/>
            <person name="Kazmierczak K.M."/>
            <person name="Andrzejewski T.M."/>
            <person name="Davidsen T.M."/>
            <person name="Wayne K.J."/>
            <person name="Tettelin H."/>
            <person name="Glass J.I."/>
            <person name="Rusch D."/>
            <person name="Podicherti R."/>
            <person name="Tsui H.-C.T."/>
            <person name="Winkler M.E."/>
        </authorList>
    </citation>
    <scope>NUCLEOTIDE SEQUENCE</scope>
</reference>
<accession>A0A383EYX1</accession>
<dbReference type="EMBL" id="UINC01229663">
    <property type="protein sequence ID" value="SVE61460.1"/>
    <property type="molecule type" value="Genomic_DNA"/>
</dbReference>
<dbReference type="AlphaFoldDB" id="A0A383EYX1"/>
<sequence length="39" mass="4520">MIFYDTPGSNFLKSLNKESKNLKINLWSGIDESNIIIYL</sequence>
<evidence type="ECO:0000313" key="1">
    <source>
        <dbReference type="EMBL" id="SVE61460.1"/>
    </source>
</evidence>